<proteinExistence type="predicted"/>
<comment type="caution">
    <text evidence="1">The sequence shown here is derived from an EMBL/GenBank/DDBJ whole genome shotgun (WGS) entry which is preliminary data.</text>
</comment>
<organism evidence="1 2">
    <name type="scientific">Umbra pygmaea</name>
    <name type="common">Eastern mudminnow</name>
    <dbReference type="NCBI Taxonomy" id="75934"/>
    <lineage>
        <taxon>Eukaryota</taxon>
        <taxon>Metazoa</taxon>
        <taxon>Chordata</taxon>
        <taxon>Craniata</taxon>
        <taxon>Vertebrata</taxon>
        <taxon>Euteleostomi</taxon>
        <taxon>Actinopterygii</taxon>
        <taxon>Neopterygii</taxon>
        <taxon>Teleostei</taxon>
        <taxon>Protacanthopterygii</taxon>
        <taxon>Esociformes</taxon>
        <taxon>Umbridae</taxon>
        <taxon>Umbra</taxon>
    </lineage>
</organism>
<dbReference type="Proteomes" id="UP001557470">
    <property type="component" value="Unassembled WGS sequence"/>
</dbReference>
<name>A0ABD0WVC9_UMBPY</name>
<sequence>MYSAPPPCPALPALETANCQSRPLVGPNSHPPLQANCLTRLLGTQASQLPHTTCPQGSSGCLASCYTLHSASRALPCLLSVIWNQPISELHQKMDEKEHEDAEKQG</sequence>
<accession>A0ABD0WVC9</accession>
<gene>
    <name evidence="1" type="ORF">UPYG_G00264280</name>
</gene>
<evidence type="ECO:0000313" key="1">
    <source>
        <dbReference type="EMBL" id="KAL0968247.1"/>
    </source>
</evidence>
<keyword evidence="2" id="KW-1185">Reference proteome</keyword>
<reference evidence="1 2" key="1">
    <citation type="submission" date="2024-06" db="EMBL/GenBank/DDBJ databases">
        <authorList>
            <person name="Pan Q."/>
            <person name="Wen M."/>
            <person name="Jouanno E."/>
            <person name="Zahm M."/>
            <person name="Klopp C."/>
            <person name="Cabau C."/>
            <person name="Louis A."/>
            <person name="Berthelot C."/>
            <person name="Parey E."/>
            <person name="Roest Crollius H."/>
            <person name="Montfort J."/>
            <person name="Robinson-Rechavi M."/>
            <person name="Bouchez O."/>
            <person name="Lampietro C."/>
            <person name="Lopez Roques C."/>
            <person name="Donnadieu C."/>
            <person name="Postlethwait J."/>
            <person name="Bobe J."/>
            <person name="Verreycken H."/>
            <person name="Guiguen Y."/>
        </authorList>
    </citation>
    <scope>NUCLEOTIDE SEQUENCE [LARGE SCALE GENOMIC DNA]</scope>
    <source>
        <strain evidence="1">Up_M1</strain>
        <tissue evidence="1">Testis</tissue>
    </source>
</reference>
<dbReference type="AlphaFoldDB" id="A0ABD0WVC9"/>
<dbReference type="EMBL" id="JAGEUA010000008">
    <property type="protein sequence ID" value="KAL0968247.1"/>
    <property type="molecule type" value="Genomic_DNA"/>
</dbReference>
<evidence type="ECO:0000313" key="2">
    <source>
        <dbReference type="Proteomes" id="UP001557470"/>
    </source>
</evidence>
<protein>
    <submittedName>
        <fullName evidence="1">Uncharacterized protein</fullName>
    </submittedName>
</protein>